<evidence type="ECO:0000313" key="2">
    <source>
        <dbReference type="EMBL" id="KJA26246.1"/>
    </source>
</evidence>
<accession>A0A0D2PCH9</accession>
<feature type="region of interest" description="Disordered" evidence="1">
    <location>
        <begin position="387"/>
        <end position="420"/>
    </location>
</feature>
<evidence type="ECO:0000313" key="3">
    <source>
        <dbReference type="Proteomes" id="UP000054270"/>
    </source>
</evidence>
<dbReference type="EMBL" id="KN817528">
    <property type="protein sequence ID" value="KJA26246.1"/>
    <property type="molecule type" value="Genomic_DNA"/>
</dbReference>
<feature type="compositionally biased region" description="Low complexity" evidence="1">
    <location>
        <begin position="312"/>
        <end position="325"/>
    </location>
</feature>
<organism evidence="2 3">
    <name type="scientific">Hypholoma sublateritium (strain FD-334 SS-4)</name>
    <dbReference type="NCBI Taxonomy" id="945553"/>
    <lineage>
        <taxon>Eukaryota</taxon>
        <taxon>Fungi</taxon>
        <taxon>Dikarya</taxon>
        <taxon>Basidiomycota</taxon>
        <taxon>Agaricomycotina</taxon>
        <taxon>Agaricomycetes</taxon>
        <taxon>Agaricomycetidae</taxon>
        <taxon>Agaricales</taxon>
        <taxon>Agaricineae</taxon>
        <taxon>Strophariaceae</taxon>
        <taxon>Hypholoma</taxon>
    </lineage>
</organism>
<name>A0A0D2PCH9_HYPSF</name>
<sequence length="575" mass="63659">MSLGTGKLCESGTSTSISGFRYPSTIWISFVRPPFTDSSIFALWIANASHKFAPVKTVHLVISQRVPLHRYPMHALRTQTSLYPTFEDDEMTRKLIAYTQAHSRFVLLLQSLVHSSSTPIPSEPEEVKSKPRFPPLQSLRELTFPPPLAYTQLPLSDLSTRGCDADVRSGHKHSLSHSNIGTKENVAATGRTPVGIANKIGTLKTARGPRPSANSLSSMMGGNHAFHKRRLSLFSSHSIAPPPPEEPHALKMYGNSWRRGTTASAHLHYNTVDEHGFAQPLTRPTRRFVSTNNSSDSSISEVHISRESRNNSWSSPPISPSTSSPHDLHMATSRIRAPILWAFVPCTKLEDGDENVVECERQLEDAGLWQHLSTGDVVCNLGYVPPTSEDVSSEESPNTLPTLQPNSFTYSRANGSSSSDPSRKWLIFNGEVLIPYVPADLIPLEQPLSLPSPLYYSHILSPTMNHLYTISSLPVCDDVPQLRLVHSTTKVPSPHSPEGYALVKKYAWTARVVRLRMGDEGDVGDGWFGEWILEYDGTEEGKQTLLDALNGKYLGRRCWEVIREKSGGGKLWLNG</sequence>
<dbReference type="Proteomes" id="UP000054270">
    <property type="component" value="Unassembled WGS sequence"/>
</dbReference>
<feature type="region of interest" description="Disordered" evidence="1">
    <location>
        <begin position="283"/>
        <end position="327"/>
    </location>
</feature>
<dbReference type="OrthoDB" id="3269821at2759"/>
<gene>
    <name evidence="2" type="ORF">HYPSUDRAFT_308489</name>
</gene>
<proteinExistence type="predicted"/>
<reference evidence="3" key="1">
    <citation type="submission" date="2014-04" db="EMBL/GenBank/DDBJ databases">
        <title>Evolutionary Origins and Diversification of the Mycorrhizal Mutualists.</title>
        <authorList>
            <consortium name="DOE Joint Genome Institute"/>
            <consortium name="Mycorrhizal Genomics Consortium"/>
            <person name="Kohler A."/>
            <person name="Kuo A."/>
            <person name="Nagy L.G."/>
            <person name="Floudas D."/>
            <person name="Copeland A."/>
            <person name="Barry K.W."/>
            <person name="Cichocki N."/>
            <person name="Veneault-Fourrey C."/>
            <person name="LaButti K."/>
            <person name="Lindquist E.A."/>
            <person name="Lipzen A."/>
            <person name="Lundell T."/>
            <person name="Morin E."/>
            <person name="Murat C."/>
            <person name="Riley R."/>
            <person name="Ohm R."/>
            <person name="Sun H."/>
            <person name="Tunlid A."/>
            <person name="Henrissat B."/>
            <person name="Grigoriev I.V."/>
            <person name="Hibbett D.S."/>
            <person name="Martin F."/>
        </authorList>
    </citation>
    <scope>NUCLEOTIDE SEQUENCE [LARGE SCALE GENOMIC DNA]</scope>
    <source>
        <strain evidence="3">FD-334 SS-4</strain>
    </source>
</reference>
<dbReference type="OMA" id="LMFNGYC"/>
<feature type="compositionally biased region" description="Polar residues" evidence="1">
    <location>
        <begin position="394"/>
        <end position="420"/>
    </location>
</feature>
<keyword evidence="3" id="KW-1185">Reference proteome</keyword>
<protein>
    <submittedName>
        <fullName evidence="2">Uncharacterized protein</fullName>
    </submittedName>
</protein>
<feature type="compositionally biased region" description="Low complexity" evidence="1">
    <location>
        <begin position="289"/>
        <end position="302"/>
    </location>
</feature>
<evidence type="ECO:0000256" key="1">
    <source>
        <dbReference type="SAM" id="MobiDB-lite"/>
    </source>
</evidence>
<dbReference type="AlphaFoldDB" id="A0A0D2PCH9"/>